<proteinExistence type="predicted"/>
<dbReference type="OrthoDB" id="2430774at2759"/>
<evidence type="ECO:0008006" key="3">
    <source>
        <dbReference type="Google" id="ProtNLM"/>
    </source>
</evidence>
<evidence type="ECO:0000313" key="2">
    <source>
        <dbReference type="Proteomes" id="UP000265703"/>
    </source>
</evidence>
<dbReference type="AlphaFoldDB" id="A0A397SG31"/>
<dbReference type="Proteomes" id="UP000265703">
    <property type="component" value="Unassembled WGS sequence"/>
</dbReference>
<gene>
    <name evidence="1" type="ORF">C1645_834176</name>
</gene>
<sequence length="184" mass="22272">MKDINQLKNKADWLVQNRNKEMRLNINKEEIDWNKTFEFIILRQDETTMETTTKIRRINKQSNQGNINKCIRCKVKNENWNHVWECEQHKTTLYDIVQDNIKRFIENLKLKNIKVNEEKWSKRIIRILLEKSTIKENQLIIHECIKGIFNKSLLDIDNNKEIRQEMVILIKGIALALKEKIWKD</sequence>
<comment type="caution">
    <text evidence="1">The sequence shown here is derived from an EMBL/GenBank/DDBJ whole genome shotgun (WGS) entry which is preliminary data.</text>
</comment>
<name>A0A397SG31_9GLOM</name>
<reference evidence="1 2" key="1">
    <citation type="submission" date="2018-06" db="EMBL/GenBank/DDBJ databases">
        <title>Comparative genomics reveals the genomic features of Rhizophagus irregularis, R. cerebriforme, R. diaphanum and Gigaspora rosea, and their symbiotic lifestyle signature.</title>
        <authorList>
            <person name="Morin E."/>
            <person name="San Clemente H."/>
            <person name="Chen E.C.H."/>
            <person name="De La Providencia I."/>
            <person name="Hainaut M."/>
            <person name="Kuo A."/>
            <person name="Kohler A."/>
            <person name="Murat C."/>
            <person name="Tang N."/>
            <person name="Roy S."/>
            <person name="Loubradou J."/>
            <person name="Henrissat B."/>
            <person name="Grigoriev I.V."/>
            <person name="Corradi N."/>
            <person name="Roux C."/>
            <person name="Martin F.M."/>
        </authorList>
    </citation>
    <scope>NUCLEOTIDE SEQUENCE [LARGE SCALE GENOMIC DNA]</scope>
    <source>
        <strain evidence="1 2">DAOM 227022</strain>
    </source>
</reference>
<protein>
    <recommendedName>
        <fullName evidence="3">Reverse transcriptase zinc-binding domain-containing protein</fullName>
    </recommendedName>
</protein>
<accession>A0A397SG31</accession>
<keyword evidence="2" id="KW-1185">Reference proteome</keyword>
<evidence type="ECO:0000313" key="1">
    <source>
        <dbReference type="EMBL" id="RIA83195.1"/>
    </source>
</evidence>
<dbReference type="EMBL" id="QKYT01000591">
    <property type="protein sequence ID" value="RIA83195.1"/>
    <property type="molecule type" value="Genomic_DNA"/>
</dbReference>
<organism evidence="1 2">
    <name type="scientific">Glomus cerebriforme</name>
    <dbReference type="NCBI Taxonomy" id="658196"/>
    <lineage>
        <taxon>Eukaryota</taxon>
        <taxon>Fungi</taxon>
        <taxon>Fungi incertae sedis</taxon>
        <taxon>Mucoromycota</taxon>
        <taxon>Glomeromycotina</taxon>
        <taxon>Glomeromycetes</taxon>
        <taxon>Glomerales</taxon>
        <taxon>Glomeraceae</taxon>
        <taxon>Glomus</taxon>
    </lineage>
</organism>